<keyword evidence="5" id="KW-1185">Reference proteome</keyword>
<organism evidence="3 4">
    <name type="scientific">Purpureocillium lilacinum</name>
    <name type="common">Paecilomyces lilacinus</name>
    <dbReference type="NCBI Taxonomy" id="33203"/>
    <lineage>
        <taxon>Eukaryota</taxon>
        <taxon>Fungi</taxon>
        <taxon>Dikarya</taxon>
        <taxon>Ascomycota</taxon>
        <taxon>Pezizomycotina</taxon>
        <taxon>Sordariomycetes</taxon>
        <taxon>Hypocreomycetidae</taxon>
        <taxon>Hypocreales</taxon>
        <taxon>Ophiocordycipitaceae</taxon>
        <taxon>Purpureocillium</taxon>
    </lineage>
</organism>
<feature type="region of interest" description="Disordered" evidence="1">
    <location>
        <begin position="148"/>
        <end position="172"/>
    </location>
</feature>
<evidence type="ECO:0000313" key="5">
    <source>
        <dbReference type="Proteomes" id="UP001287286"/>
    </source>
</evidence>
<gene>
    <name evidence="3" type="ORF">PCL_04373</name>
    <name evidence="2" type="ORF">Purlil1_5338</name>
</gene>
<feature type="region of interest" description="Disordered" evidence="1">
    <location>
        <begin position="240"/>
        <end position="262"/>
    </location>
</feature>
<dbReference type="EMBL" id="LCWV01000020">
    <property type="protein sequence ID" value="PWI67211.1"/>
    <property type="molecule type" value="Genomic_DNA"/>
</dbReference>
<dbReference type="AlphaFoldDB" id="A0A2U3DY71"/>
<reference evidence="2" key="3">
    <citation type="submission" date="2023-11" db="EMBL/GenBank/DDBJ databases">
        <authorList>
            <person name="Beijen E."/>
            <person name="Ohm R.A."/>
        </authorList>
    </citation>
    <scope>NUCLEOTIDE SEQUENCE</scope>
    <source>
        <strain evidence="2">CBS 150709</strain>
    </source>
</reference>
<evidence type="ECO:0000313" key="3">
    <source>
        <dbReference type="EMBL" id="PWI67211.1"/>
    </source>
</evidence>
<evidence type="ECO:0000256" key="1">
    <source>
        <dbReference type="SAM" id="MobiDB-lite"/>
    </source>
</evidence>
<reference evidence="3 4" key="2">
    <citation type="journal article" date="2016" name="Front. Microbiol.">
        <title>Genome and transcriptome sequences reveal the specific parasitism of the nematophagous Purpureocillium lilacinum 36-1.</title>
        <authorList>
            <person name="Xie J."/>
            <person name="Li S."/>
            <person name="Mo C."/>
            <person name="Xiao X."/>
            <person name="Peng D."/>
            <person name="Wang G."/>
            <person name="Xiao Y."/>
        </authorList>
    </citation>
    <scope>NUCLEOTIDE SEQUENCE [LARGE SCALE GENOMIC DNA]</scope>
    <source>
        <strain evidence="3 4">36-1</strain>
    </source>
</reference>
<dbReference type="EMBL" id="JAWRVI010000016">
    <property type="protein sequence ID" value="KAK4090167.1"/>
    <property type="molecule type" value="Genomic_DNA"/>
</dbReference>
<accession>A0A2U3DY71</accession>
<proteinExistence type="predicted"/>
<name>A0A2U3DY71_PURLI</name>
<reference evidence="2 5" key="4">
    <citation type="journal article" date="2024" name="Microbiol. Resour. Announc.">
        <title>Genome annotations for the ascomycete fungi Trichoderma harzianum, Trichoderma aggressivum, and Purpureocillium lilacinum.</title>
        <authorList>
            <person name="Beijen E.P.W."/>
            <person name="Ohm R.A."/>
        </authorList>
    </citation>
    <scope>NUCLEOTIDE SEQUENCE [LARGE SCALE GENOMIC DNA]</scope>
    <source>
        <strain evidence="2 5">CBS 150709</strain>
    </source>
</reference>
<dbReference type="Proteomes" id="UP000245956">
    <property type="component" value="Unassembled WGS sequence"/>
</dbReference>
<feature type="compositionally biased region" description="Pro residues" evidence="1">
    <location>
        <begin position="250"/>
        <end position="262"/>
    </location>
</feature>
<reference evidence="3" key="1">
    <citation type="submission" date="2015-05" db="EMBL/GenBank/DDBJ databases">
        <authorList>
            <person name="Wang D.B."/>
            <person name="Wang M."/>
        </authorList>
    </citation>
    <scope>NUCLEOTIDE SEQUENCE</scope>
    <source>
        <strain evidence="3">36-1</strain>
    </source>
</reference>
<feature type="compositionally biased region" description="Polar residues" evidence="1">
    <location>
        <begin position="200"/>
        <end position="212"/>
    </location>
</feature>
<comment type="caution">
    <text evidence="3">The sequence shown here is derived from an EMBL/GenBank/DDBJ whole genome shotgun (WGS) entry which is preliminary data.</text>
</comment>
<sequence>MSGQAWRAAGGPAVAFQGSPPGASDALAAVLLVSGHCALFRQGPGAAAAVAPALGVATCKAQIYPTGGAQPLTEAARLEEDAQPTEGSEAHSRTRDLSCCATASRAAKPVSCLTSRPDTLTVRTDLNEGPRNETMPRANWQLTRWVTTKRRGQNGHMRSGQPGPPDAAMKTSTREIPVEACYLPRTPYLPAGTTRPGASVRSTEGSAQTLEQPPSDYFPDCQKAPPPTCIPIAKWRRRFRRGASSCRPRPALPATPAGPPGR</sequence>
<evidence type="ECO:0000313" key="2">
    <source>
        <dbReference type="EMBL" id="KAK4090167.1"/>
    </source>
</evidence>
<dbReference type="Proteomes" id="UP001287286">
    <property type="component" value="Unassembled WGS sequence"/>
</dbReference>
<protein>
    <submittedName>
        <fullName evidence="3">Uncharacterized protein</fullName>
    </submittedName>
</protein>
<feature type="region of interest" description="Disordered" evidence="1">
    <location>
        <begin position="185"/>
        <end position="225"/>
    </location>
</feature>
<evidence type="ECO:0000313" key="4">
    <source>
        <dbReference type="Proteomes" id="UP000245956"/>
    </source>
</evidence>